<keyword evidence="5 11" id="KW-1133">Transmembrane helix</keyword>
<evidence type="ECO:0000259" key="13">
    <source>
        <dbReference type="PROSITE" id="PS50885"/>
    </source>
</evidence>
<dbReference type="Proteomes" id="UP000253204">
    <property type="component" value="Unassembled WGS sequence"/>
</dbReference>
<dbReference type="Gene3D" id="1.10.287.950">
    <property type="entry name" value="Methyl-accepting chemotaxis protein"/>
    <property type="match status" value="1"/>
</dbReference>
<dbReference type="OrthoDB" id="2489132at2"/>
<dbReference type="SUPFAM" id="SSF58104">
    <property type="entry name" value="Methyl-accepting chemotaxis protein (MCP) signaling domain"/>
    <property type="match status" value="1"/>
</dbReference>
<evidence type="ECO:0000256" key="4">
    <source>
        <dbReference type="ARBA" id="ARBA00022692"/>
    </source>
</evidence>
<dbReference type="EMBL" id="QPIJ01000001">
    <property type="protein sequence ID" value="RCV93603.1"/>
    <property type="molecule type" value="Genomic_DNA"/>
</dbReference>
<feature type="domain" description="HAMP" evidence="13">
    <location>
        <begin position="239"/>
        <end position="297"/>
    </location>
</feature>
<protein>
    <submittedName>
        <fullName evidence="14">HAMP domain-containing protein</fullName>
    </submittedName>
</protein>
<organism evidence="14 15">
    <name type="scientific">Vreelandella rituensis</name>
    <dbReference type="NCBI Taxonomy" id="2282306"/>
    <lineage>
        <taxon>Bacteria</taxon>
        <taxon>Pseudomonadati</taxon>
        <taxon>Pseudomonadota</taxon>
        <taxon>Gammaproteobacteria</taxon>
        <taxon>Oceanospirillales</taxon>
        <taxon>Halomonadaceae</taxon>
        <taxon>Vreelandella</taxon>
    </lineage>
</organism>
<feature type="compositionally biased region" description="Polar residues" evidence="10">
    <location>
        <begin position="342"/>
        <end position="354"/>
    </location>
</feature>
<gene>
    <name evidence="14" type="ORF">DU506_00165</name>
</gene>
<evidence type="ECO:0000313" key="15">
    <source>
        <dbReference type="Proteomes" id="UP000253204"/>
    </source>
</evidence>
<dbReference type="InterPro" id="IPR003660">
    <property type="entry name" value="HAMP_dom"/>
</dbReference>
<feature type="region of interest" description="Disordered" evidence="10">
    <location>
        <begin position="555"/>
        <end position="580"/>
    </location>
</feature>
<evidence type="ECO:0000256" key="2">
    <source>
        <dbReference type="ARBA" id="ARBA00022475"/>
    </source>
</evidence>
<comment type="subcellular location">
    <subcellularLocation>
        <location evidence="1">Cell membrane</location>
        <topology evidence="1">Multi-pass membrane protein</topology>
    </subcellularLocation>
</comment>
<dbReference type="RefSeq" id="WP_114484931.1">
    <property type="nucleotide sequence ID" value="NZ_CBCSHM010000005.1"/>
</dbReference>
<dbReference type="Pfam" id="PF00015">
    <property type="entry name" value="MCPsignal"/>
    <property type="match status" value="1"/>
</dbReference>
<evidence type="ECO:0000256" key="10">
    <source>
        <dbReference type="SAM" id="MobiDB-lite"/>
    </source>
</evidence>
<dbReference type="InterPro" id="IPR033480">
    <property type="entry name" value="sCache_2"/>
</dbReference>
<dbReference type="Pfam" id="PF17200">
    <property type="entry name" value="sCache_2"/>
    <property type="match status" value="1"/>
</dbReference>
<dbReference type="FunFam" id="1.10.287.950:FF:000001">
    <property type="entry name" value="Methyl-accepting chemotaxis sensory transducer"/>
    <property type="match status" value="1"/>
</dbReference>
<evidence type="ECO:0000256" key="1">
    <source>
        <dbReference type="ARBA" id="ARBA00004651"/>
    </source>
</evidence>
<feature type="domain" description="Methyl-accepting transducer" evidence="12">
    <location>
        <begin position="302"/>
        <end position="531"/>
    </location>
</feature>
<keyword evidence="15" id="KW-1185">Reference proteome</keyword>
<dbReference type="PANTHER" id="PTHR43531:SF14">
    <property type="entry name" value="METHYL-ACCEPTING CHEMOTAXIS PROTEIN I-RELATED"/>
    <property type="match status" value="1"/>
</dbReference>
<dbReference type="PROSITE" id="PS50885">
    <property type="entry name" value="HAMP"/>
    <property type="match status" value="1"/>
</dbReference>
<dbReference type="GO" id="GO:0007165">
    <property type="term" value="P:signal transduction"/>
    <property type="evidence" value="ECO:0007669"/>
    <property type="project" value="UniProtKB-KW"/>
</dbReference>
<feature type="transmembrane region" description="Helical" evidence="11">
    <location>
        <begin position="20"/>
        <end position="41"/>
    </location>
</feature>
<keyword evidence="6 11" id="KW-0472">Membrane</keyword>
<evidence type="ECO:0000259" key="12">
    <source>
        <dbReference type="PROSITE" id="PS50111"/>
    </source>
</evidence>
<evidence type="ECO:0000256" key="9">
    <source>
        <dbReference type="PROSITE-ProRule" id="PRU00284"/>
    </source>
</evidence>
<reference evidence="14 15" key="1">
    <citation type="submission" date="2018-07" db="EMBL/GenBank/DDBJ databases">
        <title>Halomonas rutogse sp. nov., isolated from Lake TangqianCo on Tibetan Plateau.</title>
        <authorList>
            <person name="Lu H."/>
            <person name="Xing P."/>
            <person name="Wu Q."/>
        </authorList>
    </citation>
    <scope>NUCLEOTIDE SEQUENCE [LARGE SCALE GENOMIC DNA]</scope>
    <source>
        <strain evidence="14 15">TQ8S</strain>
    </source>
</reference>
<comment type="caution">
    <text evidence="14">The sequence shown here is derived from an EMBL/GenBank/DDBJ whole genome shotgun (WGS) entry which is preliminary data.</text>
</comment>
<keyword evidence="7 9" id="KW-0807">Transducer</keyword>
<evidence type="ECO:0000313" key="14">
    <source>
        <dbReference type="EMBL" id="RCV93603.1"/>
    </source>
</evidence>
<dbReference type="GO" id="GO:0006935">
    <property type="term" value="P:chemotaxis"/>
    <property type="evidence" value="ECO:0007669"/>
    <property type="project" value="TreeGrafter"/>
</dbReference>
<accession>A0A368UD38</accession>
<evidence type="ECO:0000256" key="3">
    <source>
        <dbReference type="ARBA" id="ARBA00022481"/>
    </source>
</evidence>
<evidence type="ECO:0000256" key="6">
    <source>
        <dbReference type="ARBA" id="ARBA00023136"/>
    </source>
</evidence>
<dbReference type="GO" id="GO:0005886">
    <property type="term" value="C:plasma membrane"/>
    <property type="evidence" value="ECO:0007669"/>
    <property type="project" value="UniProtKB-SubCell"/>
</dbReference>
<name>A0A368UD38_9GAMM</name>
<comment type="similarity">
    <text evidence="8">Belongs to the methyl-accepting chemotaxis (MCP) protein family.</text>
</comment>
<feature type="compositionally biased region" description="Polar residues" evidence="10">
    <location>
        <begin position="365"/>
        <end position="374"/>
    </location>
</feature>
<evidence type="ECO:0000256" key="5">
    <source>
        <dbReference type="ARBA" id="ARBA00022989"/>
    </source>
</evidence>
<proteinExistence type="inferred from homology"/>
<keyword evidence="3" id="KW-0488">Methylation</keyword>
<dbReference type="CDD" id="cd11386">
    <property type="entry name" value="MCP_signal"/>
    <property type="match status" value="1"/>
</dbReference>
<evidence type="ECO:0000256" key="7">
    <source>
        <dbReference type="ARBA" id="ARBA00023224"/>
    </source>
</evidence>
<dbReference type="InterPro" id="IPR051310">
    <property type="entry name" value="MCP_chemotaxis"/>
</dbReference>
<feature type="transmembrane region" description="Helical" evidence="11">
    <location>
        <begin position="217"/>
        <end position="237"/>
    </location>
</feature>
<dbReference type="PANTHER" id="PTHR43531">
    <property type="entry name" value="PROTEIN ICFG"/>
    <property type="match status" value="1"/>
</dbReference>
<evidence type="ECO:0000256" key="8">
    <source>
        <dbReference type="ARBA" id="ARBA00029447"/>
    </source>
</evidence>
<dbReference type="Gene3D" id="3.30.450.20">
    <property type="entry name" value="PAS domain"/>
    <property type="match status" value="1"/>
</dbReference>
<dbReference type="PROSITE" id="PS50111">
    <property type="entry name" value="CHEMOTAXIS_TRANSDUC_2"/>
    <property type="match status" value="1"/>
</dbReference>
<keyword evidence="2" id="KW-1003">Cell membrane</keyword>
<dbReference type="GO" id="GO:0004888">
    <property type="term" value="F:transmembrane signaling receptor activity"/>
    <property type="evidence" value="ECO:0007669"/>
    <property type="project" value="TreeGrafter"/>
</dbReference>
<dbReference type="AlphaFoldDB" id="A0A368UD38"/>
<dbReference type="SMART" id="SM00304">
    <property type="entry name" value="HAMP"/>
    <property type="match status" value="1"/>
</dbReference>
<dbReference type="InterPro" id="IPR004089">
    <property type="entry name" value="MCPsignal_dom"/>
</dbReference>
<sequence>MPNTSTSRSLPFHRRLSTRIAALVLVPLSAVTIIVSTGGVIEQAKENRASLEQQRAMMVEMRQQGVSDVVQAATTALAPLLDRHATITPEVREQAAEILRSIRFEGSNYVFVVDTGGVMRVQSAVPETEGRDMLDAKDAAGRPFIREMLEVGRNGGGVYEYLWAHPDTGENATKHSYVTIIPELDWLVGAGAYTTDIDQAMTEIEAASKAGLVAVSIRYAIAGLLLLVISALGAGFVTRRMSGRITSTVTALQAIAADFAEGQGDLSRRVPVKGKDEIALMASQTNDLLAQIEHILGQVRNTAFAVEQASETVARINDDLASRTDQSAASLQQTSSAMEQITATVHHSSQNADQARQLAHDAANVTKQGESSMTRVEATMGEIRESSRQISDIIQMIDSIAFQTNILALNASVEAARAGEHGRGFAVVAQEVRNLAQRSADASGQIRTLIEASNVHIQGGEQVVQASAQTMRDIVARIERVSGVVNEISEGASEQSIGISQVNTAVGELDGVTQQNASMVQETTHAAADMRRQAEHLTALLAGFTLSAGAPVGIAPPNHGANRDLASVRHQPEPEDWETF</sequence>
<dbReference type="Pfam" id="PF00672">
    <property type="entry name" value="HAMP"/>
    <property type="match status" value="1"/>
</dbReference>
<dbReference type="SMART" id="SM00283">
    <property type="entry name" value="MA"/>
    <property type="match status" value="1"/>
</dbReference>
<evidence type="ECO:0000256" key="11">
    <source>
        <dbReference type="SAM" id="Phobius"/>
    </source>
</evidence>
<keyword evidence="4 11" id="KW-0812">Transmembrane</keyword>
<dbReference type="CDD" id="cd06225">
    <property type="entry name" value="HAMP"/>
    <property type="match status" value="1"/>
</dbReference>
<dbReference type="SMART" id="SM01049">
    <property type="entry name" value="Cache_2"/>
    <property type="match status" value="1"/>
</dbReference>
<feature type="region of interest" description="Disordered" evidence="10">
    <location>
        <begin position="342"/>
        <end position="374"/>
    </location>
</feature>